<keyword evidence="2" id="KW-1003">Cell membrane</keyword>
<gene>
    <name evidence="8" type="ORF">R2Q92_09005</name>
</gene>
<evidence type="ECO:0000256" key="2">
    <source>
        <dbReference type="ARBA" id="ARBA00022475"/>
    </source>
</evidence>
<evidence type="ECO:0000313" key="8">
    <source>
        <dbReference type="EMBL" id="MDZ8161980.1"/>
    </source>
</evidence>
<keyword evidence="4 6" id="KW-1133">Transmembrane helix</keyword>
<keyword evidence="3 6" id="KW-0812">Transmembrane</keyword>
<evidence type="ECO:0000259" key="7">
    <source>
        <dbReference type="Pfam" id="PF13396"/>
    </source>
</evidence>
<feature type="transmembrane region" description="Helical" evidence="6">
    <location>
        <begin position="12"/>
        <end position="32"/>
    </location>
</feature>
<keyword evidence="5 6" id="KW-0472">Membrane</keyword>
<protein>
    <submittedName>
        <fullName evidence="8">PLDc N-terminal domain-containing protein</fullName>
    </submittedName>
</protein>
<evidence type="ECO:0000256" key="4">
    <source>
        <dbReference type="ARBA" id="ARBA00022989"/>
    </source>
</evidence>
<evidence type="ECO:0000256" key="3">
    <source>
        <dbReference type="ARBA" id="ARBA00022692"/>
    </source>
</evidence>
<name>A0ABU5N7A1_9MICO</name>
<dbReference type="EMBL" id="JAWJYN010000002">
    <property type="protein sequence ID" value="MDZ8161980.1"/>
    <property type="molecule type" value="Genomic_DNA"/>
</dbReference>
<organism evidence="8 9">
    <name type="scientific">Microbacterium aquimaris</name>
    <dbReference type="NCBI Taxonomy" id="459816"/>
    <lineage>
        <taxon>Bacteria</taxon>
        <taxon>Bacillati</taxon>
        <taxon>Actinomycetota</taxon>
        <taxon>Actinomycetes</taxon>
        <taxon>Micrococcales</taxon>
        <taxon>Microbacteriaceae</taxon>
        <taxon>Microbacterium</taxon>
    </lineage>
</organism>
<evidence type="ECO:0000256" key="1">
    <source>
        <dbReference type="ARBA" id="ARBA00004651"/>
    </source>
</evidence>
<comment type="caution">
    <text evidence="8">The sequence shown here is derived from an EMBL/GenBank/DDBJ whole genome shotgun (WGS) entry which is preliminary data.</text>
</comment>
<dbReference type="InterPro" id="IPR027379">
    <property type="entry name" value="CLS_N"/>
</dbReference>
<comment type="subcellular location">
    <subcellularLocation>
        <location evidence="1">Cell membrane</location>
        <topology evidence="1">Multi-pass membrane protein</topology>
    </subcellularLocation>
</comment>
<reference evidence="8 9" key="1">
    <citation type="submission" date="2023-10" db="EMBL/GenBank/DDBJ databases">
        <title>Microbacterium xanthum sp. nov., isolated from seaweed.</title>
        <authorList>
            <person name="Lee S.D."/>
        </authorList>
    </citation>
    <scope>NUCLEOTIDE SEQUENCE [LARGE SCALE GENOMIC DNA]</scope>
    <source>
        <strain evidence="8 9">KCTC 19124</strain>
    </source>
</reference>
<feature type="transmembrane region" description="Helical" evidence="6">
    <location>
        <begin position="48"/>
        <end position="66"/>
    </location>
</feature>
<dbReference type="Proteomes" id="UP001291912">
    <property type="component" value="Unassembled WGS sequence"/>
</dbReference>
<evidence type="ECO:0000256" key="6">
    <source>
        <dbReference type="SAM" id="Phobius"/>
    </source>
</evidence>
<sequence>MRASTKDLSPVARLCLGLLGVVQVAFAFLAFWDLAHRDRRSVVGPKPVWVPVILVNWIGTASYFLFGIRR</sequence>
<feature type="domain" description="Cardiolipin synthase N-terminal" evidence="7">
    <location>
        <begin position="26"/>
        <end position="67"/>
    </location>
</feature>
<dbReference type="Pfam" id="PF13396">
    <property type="entry name" value="PLDc_N"/>
    <property type="match status" value="1"/>
</dbReference>
<proteinExistence type="predicted"/>
<evidence type="ECO:0000313" key="9">
    <source>
        <dbReference type="Proteomes" id="UP001291912"/>
    </source>
</evidence>
<accession>A0ABU5N7A1</accession>
<keyword evidence="9" id="KW-1185">Reference proteome</keyword>
<dbReference type="RefSeq" id="WP_194424480.1">
    <property type="nucleotide sequence ID" value="NZ_BAAAPT010000002.1"/>
</dbReference>
<evidence type="ECO:0000256" key="5">
    <source>
        <dbReference type="ARBA" id="ARBA00023136"/>
    </source>
</evidence>